<feature type="compositionally biased region" description="Pro residues" evidence="1">
    <location>
        <begin position="1045"/>
        <end position="1054"/>
    </location>
</feature>
<feature type="compositionally biased region" description="Basic and acidic residues" evidence="1">
    <location>
        <begin position="1321"/>
        <end position="1339"/>
    </location>
</feature>
<feature type="compositionally biased region" description="Basic and acidic residues" evidence="1">
    <location>
        <begin position="548"/>
        <end position="558"/>
    </location>
</feature>
<feature type="region of interest" description="Disordered" evidence="1">
    <location>
        <begin position="531"/>
        <end position="798"/>
    </location>
</feature>
<feature type="compositionally biased region" description="Pro residues" evidence="1">
    <location>
        <begin position="1388"/>
        <end position="1398"/>
    </location>
</feature>
<keyword evidence="3" id="KW-0732">Signal</keyword>
<feature type="compositionally biased region" description="Basic and acidic residues" evidence="1">
    <location>
        <begin position="694"/>
        <end position="709"/>
    </location>
</feature>
<comment type="caution">
    <text evidence="4">The sequence shown here is derived from an EMBL/GenBank/DDBJ whole genome shotgun (WGS) entry which is preliminary data.</text>
</comment>
<evidence type="ECO:0000313" key="4">
    <source>
        <dbReference type="EMBL" id="KAK7109928.1"/>
    </source>
</evidence>
<feature type="compositionally biased region" description="Basic and acidic residues" evidence="1">
    <location>
        <begin position="716"/>
        <end position="752"/>
    </location>
</feature>
<gene>
    <name evidence="4" type="ORF">V1264_013884</name>
</gene>
<dbReference type="Proteomes" id="UP001374579">
    <property type="component" value="Unassembled WGS sequence"/>
</dbReference>
<evidence type="ECO:0000256" key="1">
    <source>
        <dbReference type="SAM" id="MobiDB-lite"/>
    </source>
</evidence>
<feature type="compositionally biased region" description="Basic residues" evidence="1">
    <location>
        <begin position="602"/>
        <end position="612"/>
    </location>
</feature>
<reference evidence="4 5" key="1">
    <citation type="submission" date="2024-02" db="EMBL/GenBank/DDBJ databases">
        <title>Chromosome-scale genome assembly of the rough periwinkle Littorina saxatilis.</title>
        <authorList>
            <person name="De Jode A."/>
            <person name="Faria R."/>
            <person name="Formenti G."/>
            <person name="Sims Y."/>
            <person name="Smith T.P."/>
            <person name="Tracey A."/>
            <person name="Wood J.M.D."/>
            <person name="Zagrodzka Z.B."/>
            <person name="Johannesson K."/>
            <person name="Butlin R.K."/>
            <person name="Leder E.H."/>
        </authorList>
    </citation>
    <scope>NUCLEOTIDE SEQUENCE [LARGE SCALE GENOMIC DNA]</scope>
    <source>
        <strain evidence="4">Snail1</strain>
        <tissue evidence="4">Muscle</tissue>
    </source>
</reference>
<sequence length="1494" mass="165232">MRLDAGNVLLLLLLSGFVAGVTAPVEQGLPNPGDGTDAGPVVPKGDVGVCPAQCQVQGSVMVCHHADGLNLIQLAQCVNTMRSLSVVELRALKDMCSCSLLDYVRLTANAKVITFSPTPCGITLLKTCIPMLPDRGQKIRRRGLVAGLVMEQDDVGWRKATKRHLSWLWNKVNALYPTAARTRYRALVIKTVRSVYWKEGGVKPGGEDRILPFMVYKDGHMGPLYGGGRMGWFPVHDFQPSIQAAMSSKWMSVEDFKNLLREEVNPEDLDKDGIILKNTLDKPVKARIELKMEKITEKKDKEQGNDKEDEPPPLKERPREFFKETDDLDAETKTEVIQPTVEGSKAVFTFDDGVNSQRDGDTSKPTSKRLIAIVIVVCLIAALCILCIIYQLCCTADEDGKSYLRRFSENVAKIYDDHEEKKGDYGYDDPKELTHEEVERRLSKPYSKWSKDDFELAKNKDKRDLQSGEMIDSAYQTHGCGVHTPIPPDKQAEYDKVTQGKPILSSSKNILAGPGNGESWTQVNVFDIVDEQKKPGEGSTVKFAKLPKKVDSTTDKGKKGNAALGSPKKEDVFDVSFDTIGSETGKKKSEGGEAEGGGDGKKNKKGSKKKKSKKDEKEGGTTSAESEKEGKPEKKKKDSKKKDKKDKDGEAGDDNKEKKKGSKKKKKGESGDEGDKKEEGGDKKKKDSKKKKKGEGGDDKDKKDGDKKDSKKKSKSDKGKDEGGDKKGGKGKKGKDEGGDKKGGKEKKGKEKGTKKKRGSAPLNRSHSASSRNNSSSSRQPSREPSYSSQRRRYLLSPDDLSRQLLPLFANWPPSLYQRSSPGHRSSRSASRRQGYKRRRGERESDESNLEDTTDEDSQDSEASSDTSRSSSRSSSSIYFDPLSFPAGYVPEHPSKTRTKPRPSSATGDFLKTRSNSAAGDSAKPHHRFLSLSPDQMRRTSSQHGEENDRGAESRQRGSEAEGASPQQMAEKVSTEEADAERWRRWFEANSANLPAPKANMQKLCFGLHSDDHILGARSDARSRGQSGSPGPKEKESRKQRHDAPPPSEGPPPADRNFGGVRRSTDSESWKRWFQLDTETENKGKGTTDLIQICLGLHKESGNSTSTNSEDYHATDSGSQQDMPQTRTSTPNRCKTPSPGGLNKGSIMKKPPLALRSSRQGQSSHYSSEAEIPLTRRDSSVGRGDMQRARTPRPFEALNQEGGYPSRTDNSSSPVPIPRPRSRQELIRPASRTSDPREYTEKGTPSVPSRGGDSREGQPSVRFDVEGSEEELDFDKTFITLTSGSQSVLPSASEIERFVQTLESTSPKLFTELSSQFHKVEKEKKHLHKEDTNASRRDVTPQPSSHTWTQASSMQCDVSQQTSQFVFETPIFSFSKTKKRHVSKAQPPHTPFSPPELLPSPQRREERKLFEVRLTPTSMSSLSRAAVPADSSSGSSCYTKSASTMYSDRSSSEASMAKRTRNSRKREEELSSESQPSFYSTKTTSNQTTRSSTR</sequence>
<feature type="compositionally biased region" description="Low complexity" evidence="1">
    <location>
        <begin position="1480"/>
        <end position="1494"/>
    </location>
</feature>
<feature type="signal peptide" evidence="3">
    <location>
        <begin position="1"/>
        <end position="20"/>
    </location>
</feature>
<feature type="compositionally biased region" description="Polar residues" evidence="1">
    <location>
        <begin position="1116"/>
        <end position="1135"/>
    </location>
</feature>
<organism evidence="4 5">
    <name type="scientific">Littorina saxatilis</name>
    <dbReference type="NCBI Taxonomy" id="31220"/>
    <lineage>
        <taxon>Eukaryota</taxon>
        <taxon>Metazoa</taxon>
        <taxon>Spiralia</taxon>
        <taxon>Lophotrochozoa</taxon>
        <taxon>Mollusca</taxon>
        <taxon>Gastropoda</taxon>
        <taxon>Caenogastropoda</taxon>
        <taxon>Littorinimorpha</taxon>
        <taxon>Littorinoidea</taxon>
        <taxon>Littorinidae</taxon>
        <taxon>Littorina</taxon>
    </lineage>
</organism>
<feature type="compositionally biased region" description="Basic and acidic residues" evidence="1">
    <location>
        <begin position="1174"/>
        <end position="1188"/>
    </location>
</feature>
<feature type="compositionally biased region" description="Low complexity" evidence="1">
    <location>
        <begin position="1156"/>
        <end position="1167"/>
    </location>
</feature>
<evidence type="ECO:0000313" key="5">
    <source>
        <dbReference type="Proteomes" id="UP001374579"/>
    </source>
</evidence>
<feature type="region of interest" description="Disordered" evidence="1">
    <location>
        <begin position="1015"/>
        <end position="1070"/>
    </location>
</feature>
<evidence type="ECO:0000256" key="2">
    <source>
        <dbReference type="SAM" id="Phobius"/>
    </source>
</evidence>
<feature type="compositionally biased region" description="Low complexity" evidence="1">
    <location>
        <begin position="861"/>
        <end position="877"/>
    </location>
</feature>
<feature type="compositionally biased region" description="Polar residues" evidence="1">
    <location>
        <begin position="1430"/>
        <end position="1454"/>
    </location>
</feature>
<feature type="region of interest" description="Disordered" evidence="1">
    <location>
        <begin position="1376"/>
        <end position="1494"/>
    </location>
</feature>
<feature type="compositionally biased region" description="Low complexity" evidence="1">
    <location>
        <begin position="765"/>
        <end position="789"/>
    </location>
</feature>
<evidence type="ECO:0000256" key="3">
    <source>
        <dbReference type="SAM" id="SignalP"/>
    </source>
</evidence>
<feature type="chain" id="PRO_5042833015" evidence="3">
    <location>
        <begin position="21"/>
        <end position="1494"/>
    </location>
</feature>
<feature type="transmembrane region" description="Helical" evidence="2">
    <location>
        <begin position="370"/>
        <end position="392"/>
    </location>
</feature>
<name>A0AAN9BPT1_9CAEN</name>
<feature type="region of interest" description="Disordered" evidence="1">
    <location>
        <begin position="1100"/>
        <end position="1269"/>
    </location>
</feature>
<feature type="compositionally biased region" description="Polar residues" evidence="1">
    <location>
        <begin position="902"/>
        <end position="919"/>
    </location>
</feature>
<feature type="compositionally biased region" description="Basic and acidic residues" evidence="1">
    <location>
        <begin position="1402"/>
        <end position="1411"/>
    </location>
</feature>
<feature type="compositionally biased region" description="Basic and acidic residues" evidence="1">
    <location>
        <begin position="944"/>
        <end position="960"/>
    </location>
</feature>
<feature type="compositionally biased region" description="Basic residues" evidence="1">
    <location>
        <begin position="658"/>
        <end position="667"/>
    </location>
</feature>
<keyword evidence="2" id="KW-0472">Membrane</keyword>
<feature type="compositionally biased region" description="Basic and acidic residues" evidence="1">
    <location>
        <begin position="645"/>
        <end position="657"/>
    </location>
</feature>
<feature type="region of interest" description="Disordered" evidence="1">
    <location>
        <begin position="1321"/>
        <end position="1353"/>
    </location>
</feature>
<accession>A0AAN9BPT1</accession>
<feature type="compositionally biased region" description="Basic and acidic residues" evidence="1">
    <location>
        <begin position="613"/>
        <end position="636"/>
    </location>
</feature>
<proteinExistence type="predicted"/>
<keyword evidence="2" id="KW-0812">Transmembrane</keyword>
<feature type="compositionally biased region" description="Polar residues" evidence="1">
    <location>
        <begin position="1341"/>
        <end position="1353"/>
    </location>
</feature>
<protein>
    <submittedName>
        <fullName evidence="4">Uncharacterized protein</fullName>
    </submittedName>
</protein>
<feature type="region of interest" description="Disordered" evidence="1">
    <location>
        <begin position="295"/>
        <end position="325"/>
    </location>
</feature>
<feature type="compositionally biased region" description="Basic residues" evidence="1">
    <location>
        <begin position="825"/>
        <end position="840"/>
    </location>
</feature>
<keyword evidence="2" id="KW-1133">Transmembrane helix</keyword>
<feature type="region of interest" description="Disordered" evidence="1">
    <location>
        <begin position="813"/>
        <end position="979"/>
    </location>
</feature>
<keyword evidence="5" id="KW-1185">Reference proteome</keyword>
<feature type="compositionally biased region" description="Basic and acidic residues" evidence="1">
    <location>
        <begin position="668"/>
        <end position="685"/>
    </location>
</feature>
<dbReference type="EMBL" id="JBAMIC010000003">
    <property type="protein sequence ID" value="KAK7109928.1"/>
    <property type="molecule type" value="Genomic_DNA"/>
</dbReference>
<feature type="compositionally biased region" description="Acidic residues" evidence="1">
    <location>
        <begin position="844"/>
        <end position="860"/>
    </location>
</feature>